<dbReference type="EMBL" id="FQ790346">
    <property type="protein sequence ID" value="CCD53082.1"/>
    <property type="molecule type" value="Genomic_DNA"/>
</dbReference>
<reference evidence="2" key="1">
    <citation type="journal article" date="2011" name="PLoS Genet.">
        <title>Genomic analysis of the necrotrophic fungal pathogens Sclerotinia sclerotiorum and Botrytis cinerea.</title>
        <authorList>
            <person name="Amselem J."/>
            <person name="Cuomo C.A."/>
            <person name="van Kan J.A."/>
            <person name="Viaud M."/>
            <person name="Benito E.P."/>
            <person name="Couloux A."/>
            <person name="Coutinho P.M."/>
            <person name="de Vries R.P."/>
            <person name="Dyer P.S."/>
            <person name="Fillinger S."/>
            <person name="Fournier E."/>
            <person name="Gout L."/>
            <person name="Hahn M."/>
            <person name="Kohn L."/>
            <person name="Lapalu N."/>
            <person name="Plummer K.M."/>
            <person name="Pradier J.M."/>
            <person name="Quevillon E."/>
            <person name="Sharon A."/>
            <person name="Simon A."/>
            <person name="ten Have A."/>
            <person name="Tudzynski B."/>
            <person name="Tudzynski P."/>
            <person name="Wincker P."/>
            <person name="Andrew M."/>
            <person name="Anthouard V."/>
            <person name="Beever R.E."/>
            <person name="Beffa R."/>
            <person name="Benoit I."/>
            <person name="Bouzid O."/>
            <person name="Brault B."/>
            <person name="Chen Z."/>
            <person name="Choquer M."/>
            <person name="Collemare J."/>
            <person name="Cotton P."/>
            <person name="Danchin E.G."/>
            <person name="Da Silva C."/>
            <person name="Gautier A."/>
            <person name="Giraud C."/>
            <person name="Giraud T."/>
            <person name="Gonzalez C."/>
            <person name="Grossetete S."/>
            <person name="Guldener U."/>
            <person name="Henrissat B."/>
            <person name="Howlett B.J."/>
            <person name="Kodira C."/>
            <person name="Kretschmer M."/>
            <person name="Lappartient A."/>
            <person name="Leroch M."/>
            <person name="Levis C."/>
            <person name="Mauceli E."/>
            <person name="Neuveglise C."/>
            <person name="Oeser B."/>
            <person name="Pearson M."/>
            <person name="Poulain J."/>
            <person name="Poussereau N."/>
            <person name="Quesneville H."/>
            <person name="Rascle C."/>
            <person name="Schumacher J."/>
            <person name="Segurens B."/>
            <person name="Sexton A."/>
            <person name="Silva E."/>
            <person name="Sirven C."/>
            <person name="Soanes D.M."/>
            <person name="Talbot N.J."/>
            <person name="Templeton M."/>
            <person name="Yandava C."/>
            <person name="Yarden O."/>
            <person name="Zeng Q."/>
            <person name="Rollins J.A."/>
            <person name="Lebrun M.H."/>
            <person name="Dickman M."/>
        </authorList>
    </citation>
    <scope>NUCLEOTIDE SEQUENCE [LARGE SCALE GENOMIC DNA]</scope>
    <source>
        <strain evidence="2">T4</strain>
    </source>
</reference>
<proteinExistence type="predicted"/>
<sequence>MLQIKHHRSSIYFREGPISKLPSTPQEKIVVHDDLHSKASPHHWPYAIRMRLHEIEIYDVGVRHRSEQKRGFVNYQLEILDHQPIHDCIIPKLKLSTVSQPF</sequence>
<dbReference type="HOGENOM" id="CLU_2277056_0_0_1"/>
<dbReference type="InParanoid" id="G2YN84"/>
<evidence type="ECO:0000313" key="1">
    <source>
        <dbReference type="EMBL" id="CCD53082.1"/>
    </source>
</evidence>
<accession>G2YN84</accession>
<organism evidence="1 2">
    <name type="scientific">Botryotinia fuckeliana (strain T4)</name>
    <name type="common">Noble rot fungus</name>
    <name type="synonym">Botrytis cinerea</name>
    <dbReference type="NCBI Taxonomy" id="999810"/>
    <lineage>
        <taxon>Eukaryota</taxon>
        <taxon>Fungi</taxon>
        <taxon>Dikarya</taxon>
        <taxon>Ascomycota</taxon>
        <taxon>Pezizomycotina</taxon>
        <taxon>Leotiomycetes</taxon>
        <taxon>Helotiales</taxon>
        <taxon>Sclerotiniaceae</taxon>
        <taxon>Botrytis</taxon>
    </lineage>
</organism>
<dbReference type="Proteomes" id="UP000008177">
    <property type="component" value="Unplaced contigs"/>
</dbReference>
<dbReference type="AlphaFoldDB" id="G2YN84"/>
<gene>
    <name evidence="1" type="ORF">BofuT4_P121010.1</name>
</gene>
<protein>
    <submittedName>
        <fullName evidence="1">Uncharacterized protein</fullName>
    </submittedName>
</protein>
<name>G2YN84_BOTF4</name>
<evidence type="ECO:0000313" key="2">
    <source>
        <dbReference type="Proteomes" id="UP000008177"/>
    </source>
</evidence>